<proteinExistence type="predicted"/>
<evidence type="ECO:0000313" key="1">
    <source>
        <dbReference type="EMBL" id="CAD5208322.1"/>
    </source>
</evidence>
<evidence type="ECO:0000313" key="3">
    <source>
        <dbReference type="Proteomes" id="UP000095284"/>
    </source>
</evidence>
<gene>
    <name evidence="1" type="ORF">BXYJ_LOCUS558</name>
</gene>
<dbReference type="Proteomes" id="UP000659654">
    <property type="component" value="Unassembled WGS sequence"/>
</dbReference>
<reference evidence="5" key="1">
    <citation type="submission" date="2016-11" db="UniProtKB">
        <authorList>
            <consortium name="WormBaseParasite"/>
        </authorList>
    </citation>
    <scope>IDENTIFICATION</scope>
</reference>
<name>A0A1I7S663_BURXY</name>
<keyword evidence="4" id="KW-1185">Reference proteome</keyword>
<dbReference type="WBParaSite" id="BXY_0849900.1">
    <property type="protein sequence ID" value="BXY_0849900.1"/>
    <property type="gene ID" value="BXY_0849900"/>
</dbReference>
<reference evidence="2" key="2">
    <citation type="submission" date="2020-08" db="EMBL/GenBank/DDBJ databases">
        <authorList>
            <person name="Kikuchi T."/>
        </authorList>
    </citation>
    <scope>NUCLEOTIDE SEQUENCE</scope>
    <source>
        <strain evidence="1">Ka4C1</strain>
    </source>
</reference>
<sequence>MSSRAQVVAFASGFEELILFRMRLVKHEPLEATNFLAARNDLMMSWALWGPAKVIFNGRGRRLSAFQVLPCCKFRHHSKLLVFLLFDFFGDFSKRCGMLVVSVISGHWAAQKEI</sequence>
<evidence type="ECO:0000313" key="4">
    <source>
        <dbReference type="Proteomes" id="UP000659654"/>
    </source>
</evidence>
<dbReference type="AlphaFoldDB" id="A0A1I7S663"/>
<dbReference type="EMBL" id="CAJFDI010000001">
    <property type="protein sequence ID" value="CAD5208322.1"/>
    <property type="molecule type" value="Genomic_DNA"/>
</dbReference>
<dbReference type="Proteomes" id="UP000095284">
    <property type="component" value="Unplaced"/>
</dbReference>
<dbReference type="EMBL" id="CAJFCV020000001">
    <property type="protein sequence ID" value="CAG9081031.1"/>
    <property type="molecule type" value="Genomic_DNA"/>
</dbReference>
<evidence type="ECO:0000313" key="5">
    <source>
        <dbReference type="WBParaSite" id="BXY_0849900.1"/>
    </source>
</evidence>
<dbReference type="Proteomes" id="UP000582659">
    <property type="component" value="Unassembled WGS sequence"/>
</dbReference>
<accession>A0A1I7S663</accession>
<organism evidence="3 5">
    <name type="scientific">Bursaphelenchus xylophilus</name>
    <name type="common">Pinewood nematode worm</name>
    <name type="synonym">Aphelenchoides xylophilus</name>
    <dbReference type="NCBI Taxonomy" id="6326"/>
    <lineage>
        <taxon>Eukaryota</taxon>
        <taxon>Metazoa</taxon>
        <taxon>Ecdysozoa</taxon>
        <taxon>Nematoda</taxon>
        <taxon>Chromadorea</taxon>
        <taxon>Rhabditida</taxon>
        <taxon>Tylenchina</taxon>
        <taxon>Tylenchomorpha</taxon>
        <taxon>Aphelenchoidea</taxon>
        <taxon>Aphelenchoididae</taxon>
        <taxon>Bursaphelenchus</taxon>
    </lineage>
</organism>
<protein>
    <submittedName>
        <fullName evidence="1">(pine wood nematode) hypothetical protein</fullName>
    </submittedName>
</protein>
<evidence type="ECO:0000313" key="2">
    <source>
        <dbReference type="EMBL" id="CAG9081031.1"/>
    </source>
</evidence>